<dbReference type="AlphaFoldDB" id="A0A067Q6R0"/>
<keyword evidence="2" id="KW-1185">Reference proteome</keyword>
<dbReference type="EMBL" id="KL197718">
    <property type="protein sequence ID" value="KDQ58286.1"/>
    <property type="molecule type" value="Genomic_DNA"/>
</dbReference>
<dbReference type="PROSITE" id="PS51257">
    <property type="entry name" value="PROKAR_LIPOPROTEIN"/>
    <property type="match status" value="1"/>
</dbReference>
<name>A0A067Q6R0_9AGAM</name>
<protein>
    <submittedName>
        <fullName evidence="1">Uncharacterized protein</fullName>
    </submittedName>
</protein>
<gene>
    <name evidence="1" type="ORF">JAAARDRAFT_262514</name>
</gene>
<organism evidence="1 2">
    <name type="scientific">Jaapia argillacea MUCL 33604</name>
    <dbReference type="NCBI Taxonomy" id="933084"/>
    <lineage>
        <taxon>Eukaryota</taxon>
        <taxon>Fungi</taxon>
        <taxon>Dikarya</taxon>
        <taxon>Basidiomycota</taxon>
        <taxon>Agaricomycotina</taxon>
        <taxon>Agaricomycetes</taxon>
        <taxon>Agaricomycetidae</taxon>
        <taxon>Jaapiales</taxon>
        <taxon>Jaapiaceae</taxon>
        <taxon>Jaapia</taxon>
    </lineage>
</organism>
<accession>A0A067Q6R0</accession>
<dbReference type="HOGENOM" id="CLU_1787127_0_0_1"/>
<sequence>MDQNRQHIPHSDIEGWCSVALQISWMSCTFCKAPVTHSTTLLRFTLGCNMRVLPPIDSAVVGTQFFQLEPQLCSRILLDLKVGERESIIVGHSFIDFHTHILKIATCISNTGCASTAGLIRQFTRCSRIRCFCPAIPCPKAFHIG</sequence>
<reference evidence="2" key="1">
    <citation type="journal article" date="2014" name="Proc. Natl. Acad. Sci. U.S.A.">
        <title>Extensive sampling of basidiomycete genomes demonstrates inadequacy of the white-rot/brown-rot paradigm for wood decay fungi.</title>
        <authorList>
            <person name="Riley R."/>
            <person name="Salamov A.A."/>
            <person name="Brown D.W."/>
            <person name="Nagy L.G."/>
            <person name="Floudas D."/>
            <person name="Held B.W."/>
            <person name="Levasseur A."/>
            <person name="Lombard V."/>
            <person name="Morin E."/>
            <person name="Otillar R."/>
            <person name="Lindquist E.A."/>
            <person name="Sun H."/>
            <person name="LaButti K.M."/>
            <person name="Schmutz J."/>
            <person name="Jabbour D."/>
            <person name="Luo H."/>
            <person name="Baker S.E."/>
            <person name="Pisabarro A.G."/>
            <person name="Walton J.D."/>
            <person name="Blanchette R.A."/>
            <person name="Henrissat B."/>
            <person name="Martin F."/>
            <person name="Cullen D."/>
            <person name="Hibbett D.S."/>
            <person name="Grigoriev I.V."/>
        </authorList>
    </citation>
    <scope>NUCLEOTIDE SEQUENCE [LARGE SCALE GENOMIC DNA]</scope>
    <source>
        <strain evidence="2">MUCL 33604</strain>
    </source>
</reference>
<evidence type="ECO:0000313" key="1">
    <source>
        <dbReference type="EMBL" id="KDQ58286.1"/>
    </source>
</evidence>
<evidence type="ECO:0000313" key="2">
    <source>
        <dbReference type="Proteomes" id="UP000027265"/>
    </source>
</evidence>
<proteinExistence type="predicted"/>
<dbReference type="InParanoid" id="A0A067Q6R0"/>
<dbReference type="Proteomes" id="UP000027265">
    <property type="component" value="Unassembled WGS sequence"/>
</dbReference>